<comment type="catalytic activity">
    <reaction evidence="5">
        <text>a (2E,4Z)-dienoyl-CoA + NADPH + H(+) = a 4,5-saturated-(3E)-enoyl-CoA + NADP(+)</text>
        <dbReference type="Rhea" id="RHEA:61892"/>
        <dbReference type="ChEBI" id="CHEBI:15378"/>
        <dbReference type="ChEBI" id="CHEBI:57783"/>
        <dbReference type="ChEBI" id="CHEBI:58349"/>
        <dbReference type="ChEBI" id="CHEBI:85099"/>
        <dbReference type="ChEBI" id="CHEBI:85493"/>
        <dbReference type="EC" id="1.3.1.124"/>
    </reaction>
</comment>
<gene>
    <name evidence="6" type="ORF">AXF42_Ash014976</name>
</gene>
<evidence type="ECO:0000313" key="7">
    <source>
        <dbReference type="Proteomes" id="UP000236161"/>
    </source>
</evidence>
<dbReference type="GO" id="GO:0005777">
    <property type="term" value="C:peroxisome"/>
    <property type="evidence" value="ECO:0007669"/>
    <property type="project" value="TreeGrafter"/>
</dbReference>
<accession>A0A2I0B2S7</accession>
<dbReference type="Gene3D" id="3.40.50.720">
    <property type="entry name" value="NAD(P)-binding Rossmann-like Domain"/>
    <property type="match status" value="1"/>
</dbReference>
<keyword evidence="7" id="KW-1185">Reference proteome</keyword>
<evidence type="ECO:0000313" key="6">
    <source>
        <dbReference type="EMBL" id="PKA62092.1"/>
    </source>
</evidence>
<comment type="catalytic activity">
    <reaction evidence="4">
        <text>a (2E,4E)-dienoyl-CoA + NADPH + H(+) = a 4,5-saturated-(3E)-enoyl-CoA + NADP(+)</text>
        <dbReference type="Rhea" id="RHEA:45912"/>
        <dbReference type="ChEBI" id="CHEBI:15378"/>
        <dbReference type="ChEBI" id="CHEBI:57783"/>
        <dbReference type="ChEBI" id="CHEBI:58349"/>
        <dbReference type="ChEBI" id="CHEBI:85101"/>
        <dbReference type="ChEBI" id="CHEBI:85493"/>
        <dbReference type="EC" id="1.3.1.124"/>
    </reaction>
</comment>
<reference evidence="6 7" key="1">
    <citation type="journal article" date="2017" name="Nature">
        <title>The Apostasia genome and the evolution of orchids.</title>
        <authorList>
            <person name="Zhang G.Q."/>
            <person name="Liu K.W."/>
            <person name="Li Z."/>
            <person name="Lohaus R."/>
            <person name="Hsiao Y.Y."/>
            <person name="Niu S.C."/>
            <person name="Wang J.Y."/>
            <person name="Lin Y.C."/>
            <person name="Xu Q."/>
            <person name="Chen L.J."/>
            <person name="Yoshida K."/>
            <person name="Fujiwara S."/>
            <person name="Wang Z.W."/>
            <person name="Zhang Y.Q."/>
            <person name="Mitsuda N."/>
            <person name="Wang M."/>
            <person name="Liu G.H."/>
            <person name="Pecoraro L."/>
            <person name="Huang H.X."/>
            <person name="Xiao X.J."/>
            <person name="Lin M."/>
            <person name="Wu X.Y."/>
            <person name="Wu W.L."/>
            <person name="Chen Y.Y."/>
            <person name="Chang S.B."/>
            <person name="Sakamoto S."/>
            <person name="Ohme-Takagi M."/>
            <person name="Yagi M."/>
            <person name="Zeng S.J."/>
            <person name="Shen C.Y."/>
            <person name="Yeh C.M."/>
            <person name="Luo Y.B."/>
            <person name="Tsai W.C."/>
            <person name="Van de Peer Y."/>
            <person name="Liu Z.J."/>
        </authorList>
    </citation>
    <scope>NUCLEOTIDE SEQUENCE [LARGE SCALE GENOMIC DNA]</scope>
    <source>
        <strain evidence="7">cv. Shenzhen</strain>
        <tissue evidence="6">Stem</tissue>
    </source>
</reference>
<evidence type="ECO:0000256" key="1">
    <source>
        <dbReference type="ARBA" id="ARBA00022857"/>
    </source>
</evidence>
<dbReference type="GO" id="GO:0008670">
    <property type="term" value="F:2,4-dienoyl-CoA reductase (NADPH) activity"/>
    <property type="evidence" value="ECO:0007669"/>
    <property type="project" value="InterPro"/>
</dbReference>
<dbReference type="InterPro" id="IPR036291">
    <property type="entry name" value="NAD(P)-bd_dom_sf"/>
</dbReference>
<dbReference type="GO" id="GO:0009062">
    <property type="term" value="P:fatty acid catabolic process"/>
    <property type="evidence" value="ECO:0007669"/>
    <property type="project" value="InterPro"/>
</dbReference>
<protein>
    <recommendedName>
        <fullName evidence="3">2,4-dienoyl-CoA reductase [(3E)-enoyl-CoA-producing]</fullName>
        <ecNumber evidence="3">1.3.1.124</ecNumber>
    </recommendedName>
</protein>
<dbReference type="EMBL" id="KZ451919">
    <property type="protein sequence ID" value="PKA62092.1"/>
    <property type="molecule type" value="Genomic_DNA"/>
</dbReference>
<name>A0A2I0B2S7_9ASPA</name>
<dbReference type="Pfam" id="PF00106">
    <property type="entry name" value="adh_short"/>
    <property type="match status" value="1"/>
</dbReference>
<dbReference type="SUPFAM" id="SSF51735">
    <property type="entry name" value="NAD(P)-binding Rossmann-fold domains"/>
    <property type="match status" value="1"/>
</dbReference>
<dbReference type="PANTHER" id="PTHR43296:SF2">
    <property type="entry name" value="PEROXISOMAL 2,4-DIENOYL-COA REDUCTASE [(3E)-ENOYL-COA-PRODUCING]"/>
    <property type="match status" value="1"/>
</dbReference>
<keyword evidence="1" id="KW-0521">NADP</keyword>
<evidence type="ECO:0000256" key="5">
    <source>
        <dbReference type="ARBA" id="ARBA00048340"/>
    </source>
</evidence>
<evidence type="ECO:0000256" key="3">
    <source>
        <dbReference type="ARBA" id="ARBA00026117"/>
    </source>
</evidence>
<dbReference type="InterPro" id="IPR002347">
    <property type="entry name" value="SDR_fam"/>
</dbReference>
<proteinExistence type="predicted"/>
<dbReference type="Proteomes" id="UP000236161">
    <property type="component" value="Unassembled WGS sequence"/>
</dbReference>
<organism evidence="6 7">
    <name type="scientific">Apostasia shenzhenica</name>
    <dbReference type="NCBI Taxonomy" id="1088818"/>
    <lineage>
        <taxon>Eukaryota</taxon>
        <taxon>Viridiplantae</taxon>
        <taxon>Streptophyta</taxon>
        <taxon>Embryophyta</taxon>
        <taxon>Tracheophyta</taxon>
        <taxon>Spermatophyta</taxon>
        <taxon>Magnoliopsida</taxon>
        <taxon>Liliopsida</taxon>
        <taxon>Asparagales</taxon>
        <taxon>Orchidaceae</taxon>
        <taxon>Apostasioideae</taxon>
        <taxon>Apostasia</taxon>
    </lineage>
</organism>
<dbReference type="InterPro" id="IPR045017">
    <property type="entry name" value="DECR2-like"/>
</dbReference>
<sequence length="108" mass="11178">MRKEGETGGFMDGEGRPAMESPFKADILKGKVALVTGGGSGIGLEISTQLGKHGAAVAIMGRRLKVLDDAIAVLQSLGIRMKISGYYGGGSGFTVGTQKNSICRLNYG</sequence>
<dbReference type="OrthoDB" id="1718130at2759"/>
<keyword evidence="2 6" id="KW-0560">Oxidoreductase</keyword>
<dbReference type="AlphaFoldDB" id="A0A2I0B2S7"/>
<dbReference type="EC" id="1.3.1.124" evidence="3"/>
<dbReference type="PANTHER" id="PTHR43296">
    <property type="entry name" value="PEROXISOMAL 2,4-DIENOYL-COA REDUCTASE"/>
    <property type="match status" value="1"/>
</dbReference>
<dbReference type="STRING" id="1088818.A0A2I0B2S7"/>
<evidence type="ECO:0000256" key="2">
    <source>
        <dbReference type="ARBA" id="ARBA00023002"/>
    </source>
</evidence>
<evidence type="ECO:0000256" key="4">
    <source>
        <dbReference type="ARBA" id="ARBA00048009"/>
    </source>
</evidence>